<sequence length="39" mass="4323">MFSTPNAIQGRLAPAVSQGRTEPVNDDHITLKIKARNFQ</sequence>
<reference evidence="2 3" key="1">
    <citation type="submission" date="2017-07" db="EMBL/GenBank/DDBJ databases">
        <title>Phylogenetic study on the rhizospheric bacterium Ochrobactrum sp. A44.</title>
        <authorList>
            <person name="Krzyzanowska D.M."/>
            <person name="Ossowicki A."/>
            <person name="Rajewska M."/>
            <person name="Maciag T."/>
            <person name="Kaczynski Z."/>
            <person name="Czerwicka M."/>
            <person name="Jafra S."/>
        </authorList>
    </citation>
    <scope>NUCLEOTIDE SEQUENCE [LARGE SCALE GENOMIC DNA]</scope>
    <source>
        <strain evidence="2 3">CCUG 30717</strain>
    </source>
</reference>
<feature type="region of interest" description="Disordered" evidence="1">
    <location>
        <begin position="1"/>
        <end position="25"/>
    </location>
</feature>
<dbReference type="EMBL" id="NNRM01000014">
    <property type="protein sequence ID" value="OYR28546.1"/>
    <property type="molecule type" value="Genomic_DNA"/>
</dbReference>
<evidence type="ECO:0000256" key="1">
    <source>
        <dbReference type="SAM" id="MobiDB-lite"/>
    </source>
</evidence>
<accession>A0A256GNZ4</accession>
<proteinExistence type="predicted"/>
<comment type="caution">
    <text evidence="2">The sequence shown here is derived from an EMBL/GenBank/DDBJ whole genome shotgun (WGS) entry which is preliminary data.</text>
</comment>
<keyword evidence="3" id="KW-1185">Reference proteome</keyword>
<organism evidence="2 3">
    <name type="scientific">Brucella pseudogrignonensis</name>
    <dbReference type="NCBI Taxonomy" id="419475"/>
    <lineage>
        <taxon>Bacteria</taxon>
        <taxon>Pseudomonadati</taxon>
        <taxon>Pseudomonadota</taxon>
        <taxon>Alphaproteobacteria</taxon>
        <taxon>Hyphomicrobiales</taxon>
        <taxon>Brucellaceae</taxon>
        <taxon>Brucella/Ochrobactrum group</taxon>
        <taxon>Brucella</taxon>
    </lineage>
</organism>
<evidence type="ECO:0000313" key="3">
    <source>
        <dbReference type="Proteomes" id="UP000216188"/>
    </source>
</evidence>
<evidence type="ECO:0000313" key="2">
    <source>
        <dbReference type="EMBL" id="OYR28546.1"/>
    </source>
</evidence>
<gene>
    <name evidence="2" type="ORF">CEV34_1108</name>
</gene>
<protein>
    <submittedName>
        <fullName evidence="2">Uncharacterized protein</fullName>
    </submittedName>
</protein>
<dbReference type="Proteomes" id="UP000216188">
    <property type="component" value="Unassembled WGS sequence"/>
</dbReference>
<name>A0A256GNZ4_9HYPH</name>
<dbReference type="AlphaFoldDB" id="A0A256GNZ4"/>